<dbReference type="Gene3D" id="1.25.10.10">
    <property type="entry name" value="Leucine-rich Repeat Variant"/>
    <property type="match status" value="1"/>
</dbReference>
<evidence type="ECO:0000313" key="7">
    <source>
        <dbReference type="EMBL" id="KAK7316947.1"/>
    </source>
</evidence>
<comment type="pathway">
    <text evidence="2 5">Protein modification; protein ubiquitination.</text>
</comment>
<dbReference type="EMBL" id="JAYKXN010000001">
    <property type="protein sequence ID" value="KAK7316947.1"/>
    <property type="molecule type" value="Genomic_DNA"/>
</dbReference>
<dbReference type="GO" id="GO:0061630">
    <property type="term" value="F:ubiquitin protein ligase activity"/>
    <property type="evidence" value="ECO:0007669"/>
    <property type="project" value="UniProtKB-UniRule"/>
</dbReference>
<dbReference type="InterPro" id="IPR013083">
    <property type="entry name" value="Znf_RING/FYVE/PHD"/>
</dbReference>
<comment type="caution">
    <text evidence="7">The sequence shown here is derived from an EMBL/GenBank/DDBJ whole genome shotgun (WGS) entry which is preliminary data.</text>
</comment>
<dbReference type="Pfam" id="PF25598">
    <property type="entry name" value="ARM_PUB"/>
    <property type="match status" value="1"/>
</dbReference>
<comment type="function">
    <text evidence="5">Functions as an E3 ubiquitin ligase.</text>
</comment>
<keyword evidence="3 5" id="KW-0808">Transferase</keyword>
<dbReference type="InterPro" id="IPR003613">
    <property type="entry name" value="Ubox_domain"/>
</dbReference>
<dbReference type="InterPro" id="IPR016024">
    <property type="entry name" value="ARM-type_fold"/>
</dbReference>
<organism evidence="7 8">
    <name type="scientific">Clitoria ternatea</name>
    <name type="common">Butterfly pea</name>
    <dbReference type="NCBI Taxonomy" id="43366"/>
    <lineage>
        <taxon>Eukaryota</taxon>
        <taxon>Viridiplantae</taxon>
        <taxon>Streptophyta</taxon>
        <taxon>Embryophyta</taxon>
        <taxon>Tracheophyta</taxon>
        <taxon>Spermatophyta</taxon>
        <taxon>Magnoliopsida</taxon>
        <taxon>eudicotyledons</taxon>
        <taxon>Gunneridae</taxon>
        <taxon>Pentapetalae</taxon>
        <taxon>rosids</taxon>
        <taxon>fabids</taxon>
        <taxon>Fabales</taxon>
        <taxon>Fabaceae</taxon>
        <taxon>Papilionoideae</taxon>
        <taxon>50 kb inversion clade</taxon>
        <taxon>NPAAA clade</taxon>
        <taxon>indigoferoid/millettioid clade</taxon>
        <taxon>Phaseoleae</taxon>
        <taxon>Clitoria</taxon>
    </lineage>
</organism>
<dbReference type="InterPro" id="IPR045185">
    <property type="entry name" value="PUB22/23/24-like"/>
</dbReference>
<dbReference type="InterPro" id="IPR011989">
    <property type="entry name" value="ARM-like"/>
</dbReference>
<dbReference type="FunFam" id="3.30.40.10:FF:000442">
    <property type="entry name" value="RING-type E3 ubiquitin transferase"/>
    <property type="match status" value="1"/>
</dbReference>
<evidence type="ECO:0000256" key="2">
    <source>
        <dbReference type="ARBA" id="ARBA00004906"/>
    </source>
</evidence>
<dbReference type="CDD" id="cd16664">
    <property type="entry name" value="RING-Ubox_PUB"/>
    <property type="match status" value="1"/>
</dbReference>
<dbReference type="PANTHER" id="PTHR22849">
    <property type="entry name" value="WDSAM1 PROTEIN"/>
    <property type="match status" value="1"/>
</dbReference>
<dbReference type="PROSITE" id="PS51698">
    <property type="entry name" value="U_BOX"/>
    <property type="match status" value="1"/>
</dbReference>
<gene>
    <name evidence="7" type="ORF">RJT34_00783</name>
</gene>
<feature type="domain" description="U-box" evidence="6">
    <location>
        <begin position="9"/>
        <end position="83"/>
    </location>
</feature>
<reference evidence="7 8" key="1">
    <citation type="submission" date="2024-01" db="EMBL/GenBank/DDBJ databases">
        <title>The genomes of 5 underutilized Papilionoideae crops provide insights into root nodulation and disease resistance.</title>
        <authorList>
            <person name="Yuan L."/>
        </authorList>
    </citation>
    <scope>NUCLEOTIDE SEQUENCE [LARGE SCALE GENOMIC DNA]</scope>
    <source>
        <strain evidence="7">LY-2023</strain>
        <tissue evidence="7">Leaf</tissue>
    </source>
</reference>
<comment type="catalytic activity">
    <reaction evidence="1 5">
        <text>S-ubiquitinyl-[E2 ubiquitin-conjugating enzyme]-L-cysteine + [acceptor protein]-L-lysine = [E2 ubiquitin-conjugating enzyme]-L-cysteine + N(6)-ubiquitinyl-[acceptor protein]-L-lysine.</text>
        <dbReference type="EC" id="2.3.2.27"/>
    </reaction>
</comment>
<name>A0AAN9KGF3_CLITE</name>
<dbReference type="AlphaFoldDB" id="A0AAN9KGF3"/>
<sequence length="406" mass="45323">MNEAQIEITIPYLFRCPISLDLLEDPVTLCTGQTYDRSSIEKWLAAGNLTCPVTMQKLHDPSIVPNHTLRHLINQWLQLGPQFHHGNNSATFDYLAALKHTLESPQSTLENKLQVLEKITVLSDEYCSFRKSCFHQLSFLKLLLELVFGREDSPPPPPLQLSKSYMEFLELALSCILKLLPFVSLEPLNMMKDEPKLSTFMLLFEKGTVSVKVSLCHLIDSTASPQTEEVCHILGNSHKLVHEIVQLVHQGFEASKVAIKAMSALCSLQSNRENLVRGGAIDGIIAYISGCETRQRNLAPLAMATMKKLLVLESAKECLVNHPNGIETLVKMVFRVCDQECSESAVGVLSIVCHDFGSAREEAIGAGVLTQLLFLLQSQCGTKTKTKARMLLKLLRSKWIEEPKKV</sequence>
<keyword evidence="4 5" id="KW-0833">Ubl conjugation pathway</keyword>
<keyword evidence="8" id="KW-1185">Reference proteome</keyword>
<accession>A0AAN9KGF3</accession>
<evidence type="ECO:0000259" key="6">
    <source>
        <dbReference type="PROSITE" id="PS51698"/>
    </source>
</evidence>
<protein>
    <recommendedName>
        <fullName evidence="5 6">U-box domain-containing protein</fullName>
        <ecNumber evidence="5">2.3.2.27</ecNumber>
    </recommendedName>
    <alternativeName>
        <fullName evidence="5">RING-type E3 ubiquitin transferase PUB</fullName>
    </alternativeName>
</protein>
<proteinExistence type="predicted"/>
<evidence type="ECO:0000256" key="1">
    <source>
        <dbReference type="ARBA" id="ARBA00000900"/>
    </source>
</evidence>
<dbReference type="EC" id="2.3.2.27" evidence="5"/>
<dbReference type="InterPro" id="IPR058678">
    <property type="entry name" value="ARM_PUB"/>
</dbReference>
<evidence type="ECO:0000256" key="4">
    <source>
        <dbReference type="ARBA" id="ARBA00022786"/>
    </source>
</evidence>
<dbReference type="GO" id="GO:0016567">
    <property type="term" value="P:protein ubiquitination"/>
    <property type="evidence" value="ECO:0007669"/>
    <property type="project" value="UniProtKB-UniRule"/>
</dbReference>
<dbReference type="InterPro" id="IPR045210">
    <property type="entry name" value="RING-Ubox_PUB"/>
</dbReference>
<dbReference type="SUPFAM" id="SSF48371">
    <property type="entry name" value="ARM repeat"/>
    <property type="match status" value="1"/>
</dbReference>
<dbReference type="Pfam" id="PF04564">
    <property type="entry name" value="U-box"/>
    <property type="match status" value="1"/>
</dbReference>
<dbReference type="SUPFAM" id="SSF57850">
    <property type="entry name" value="RING/U-box"/>
    <property type="match status" value="1"/>
</dbReference>
<dbReference type="SMART" id="SM00504">
    <property type="entry name" value="Ubox"/>
    <property type="match status" value="1"/>
</dbReference>
<evidence type="ECO:0000256" key="5">
    <source>
        <dbReference type="RuleBase" id="RU369093"/>
    </source>
</evidence>
<dbReference type="PANTHER" id="PTHR22849:SF103">
    <property type="entry name" value="U-BOX DOMAIN-CONTAINING PROTEIN"/>
    <property type="match status" value="1"/>
</dbReference>
<evidence type="ECO:0000313" key="8">
    <source>
        <dbReference type="Proteomes" id="UP001359559"/>
    </source>
</evidence>
<dbReference type="Gene3D" id="3.30.40.10">
    <property type="entry name" value="Zinc/RING finger domain, C3HC4 (zinc finger)"/>
    <property type="match status" value="1"/>
</dbReference>
<evidence type="ECO:0000256" key="3">
    <source>
        <dbReference type="ARBA" id="ARBA00022679"/>
    </source>
</evidence>
<dbReference type="Proteomes" id="UP001359559">
    <property type="component" value="Unassembled WGS sequence"/>
</dbReference>